<dbReference type="KEGG" id="ppsr:I6J18_17420"/>
<keyword evidence="3" id="KW-1185">Reference proteome</keyword>
<dbReference type="SUPFAM" id="SSF55073">
    <property type="entry name" value="Nucleotide cyclase"/>
    <property type="match status" value="1"/>
</dbReference>
<sequence length="298" mass="34028">MLVPPITDERTFSKVMGELLDVANLVIGEKPFLISYINERTFQSLKVMNHDVFTEGMMVPIEKTYCHQVYKNKKPTVVSDIENAVQDDRREKVKRLNLCSYAGVPILLGDGTVFGTFCVFDEQPNMFDDKTISILEKLASFLAYAIDLQIINAKDPMTGLYNRRFWDKVYDDLPKQDGDHSIAIMDLDSLKQINDQLGHETGDQLIRTFSSIIHETIPWDAYGFRIGGDEFSIVFYNKNTDQSKPFIDEIMKKCHHADIKLSAGMTDTKKTPYEKLVTRADQLLYESKSKGKNQLSEG</sequence>
<dbReference type="InterPro" id="IPR050469">
    <property type="entry name" value="Diguanylate_Cyclase"/>
</dbReference>
<accession>A0A974NKH8</accession>
<dbReference type="InterPro" id="IPR029016">
    <property type="entry name" value="GAF-like_dom_sf"/>
</dbReference>
<reference evidence="2 3" key="1">
    <citation type="submission" date="2021-01" db="EMBL/GenBank/DDBJ databases">
        <title>FDA dAtabase for Regulatory Grade micrObial Sequences (FDA-ARGOS): Supporting development and validation of Infectious Disease Dx tests.</title>
        <authorList>
            <person name="Nelson B."/>
            <person name="Plummer A."/>
            <person name="Tallon L."/>
            <person name="Sadzewicz L."/>
            <person name="Zhao X."/>
            <person name="Boylan J."/>
            <person name="Ott S."/>
            <person name="Bowen H."/>
            <person name="Vavikolanu K."/>
            <person name="Mehta A."/>
            <person name="Aluvathingal J."/>
            <person name="Nadendla S."/>
            <person name="Myers T."/>
            <person name="Yan Y."/>
            <person name="Sichtig H."/>
        </authorList>
    </citation>
    <scope>NUCLEOTIDE SEQUENCE [LARGE SCALE GENOMIC DNA]</scope>
    <source>
        <strain evidence="2 3">FDAARGOS_1161</strain>
    </source>
</reference>
<dbReference type="RefSeq" id="WP_040374314.1">
    <property type="nucleotide sequence ID" value="NZ_CP068053.1"/>
</dbReference>
<dbReference type="InterPro" id="IPR000160">
    <property type="entry name" value="GGDEF_dom"/>
</dbReference>
<protein>
    <submittedName>
        <fullName evidence="2">Sensor domain-containing diguanylate cyclase</fullName>
    </submittedName>
</protein>
<dbReference type="SUPFAM" id="SSF55781">
    <property type="entry name" value="GAF domain-like"/>
    <property type="match status" value="1"/>
</dbReference>
<organism evidence="2 3">
    <name type="scientific">Peribacillus psychrosaccharolyticus</name>
    <name type="common">Bacillus psychrosaccharolyticus</name>
    <dbReference type="NCBI Taxonomy" id="1407"/>
    <lineage>
        <taxon>Bacteria</taxon>
        <taxon>Bacillati</taxon>
        <taxon>Bacillota</taxon>
        <taxon>Bacilli</taxon>
        <taxon>Bacillales</taxon>
        <taxon>Bacillaceae</taxon>
        <taxon>Peribacillus</taxon>
    </lineage>
</organism>
<evidence type="ECO:0000313" key="3">
    <source>
        <dbReference type="Proteomes" id="UP000595254"/>
    </source>
</evidence>
<dbReference type="Gene3D" id="3.30.450.40">
    <property type="match status" value="1"/>
</dbReference>
<dbReference type="PANTHER" id="PTHR45138">
    <property type="entry name" value="REGULATORY COMPONENTS OF SENSORY TRANSDUCTION SYSTEM"/>
    <property type="match status" value="1"/>
</dbReference>
<dbReference type="InterPro" id="IPR003018">
    <property type="entry name" value="GAF"/>
</dbReference>
<dbReference type="Gene3D" id="3.30.70.270">
    <property type="match status" value="1"/>
</dbReference>
<dbReference type="SMART" id="SM00267">
    <property type="entry name" value="GGDEF"/>
    <property type="match status" value="1"/>
</dbReference>
<feature type="domain" description="GGDEF" evidence="1">
    <location>
        <begin position="178"/>
        <end position="298"/>
    </location>
</feature>
<dbReference type="Pfam" id="PF00990">
    <property type="entry name" value="GGDEF"/>
    <property type="match status" value="1"/>
</dbReference>
<dbReference type="InterPro" id="IPR043128">
    <property type="entry name" value="Rev_trsase/Diguanyl_cyclase"/>
</dbReference>
<dbReference type="EMBL" id="CP068053">
    <property type="protein sequence ID" value="QQS99391.1"/>
    <property type="molecule type" value="Genomic_DNA"/>
</dbReference>
<dbReference type="NCBIfam" id="TIGR00254">
    <property type="entry name" value="GGDEF"/>
    <property type="match status" value="1"/>
</dbReference>
<dbReference type="GO" id="GO:0052621">
    <property type="term" value="F:diguanylate cyclase activity"/>
    <property type="evidence" value="ECO:0007669"/>
    <property type="project" value="TreeGrafter"/>
</dbReference>
<name>A0A974NKH8_PERPY</name>
<dbReference type="PROSITE" id="PS50887">
    <property type="entry name" value="GGDEF"/>
    <property type="match status" value="1"/>
</dbReference>
<dbReference type="AlphaFoldDB" id="A0A974NKH8"/>
<proteinExistence type="predicted"/>
<dbReference type="PANTHER" id="PTHR45138:SF6">
    <property type="entry name" value="DIGUANYLATE CYCLASE DGCN"/>
    <property type="match status" value="1"/>
</dbReference>
<evidence type="ECO:0000313" key="2">
    <source>
        <dbReference type="EMBL" id="QQS99391.1"/>
    </source>
</evidence>
<dbReference type="GO" id="GO:1902201">
    <property type="term" value="P:negative regulation of bacterial-type flagellum-dependent cell motility"/>
    <property type="evidence" value="ECO:0007669"/>
    <property type="project" value="TreeGrafter"/>
</dbReference>
<gene>
    <name evidence="2" type="ORF">I6J18_17420</name>
</gene>
<evidence type="ECO:0000259" key="1">
    <source>
        <dbReference type="PROSITE" id="PS50887"/>
    </source>
</evidence>
<dbReference type="GO" id="GO:0043709">
    <property type="term" value="P:cell adhesion involved in single-species biofilm formation"/>
    <property type="evidence" value="ECO:0007669"/>
    <property type="project" value="TreeGrafter"/>
</dbReference>
<dbReference type="SMART" id="SM00065">
    <property type="entry name" value="GAF"/>
    <property type="match status" value="1"/>
</dbReference>
<dbReference type="InterPro" id="IPR029787">
    <property type="entry name" value="Nucleotide_cyclase"/>
</dbReference>
<dbReference type="Proteomes" id="UP000595254">
    <property type="component" value="Chromosome"/>
</dbReference>
<dbReference type="GO" id="GO:0005886">
    <property type="term" value="C:plasma membrane"/>
    <property type="evidence" value="ECO:0007669"/>
    <property type="project" value="TreeGrafter"/>
</dbReference>
<dbReference type="Pfam" id="PF01590">
    <property type="entry name" value="GAF"/>
    <property type="match status" value="1"/>
</dbReference>
<dbReference type="CDD" id="cd01949">
    <property type="entry name" value="GGDEF"/>
    <property type="match status" value="1"/>
</dbReference>